<keyword evidence="4 6" id="KW-1133">Transmembrane helix</keyword>
<evidence type="ECO:0000313" key="8">
    <source>
        <dbReference type="EMBL" id="KEI69897.1"/>
    </source>
</evidence>
<dbReference type="Proteomes" id="UP000027997">
    <property type="component" value="Unassembled WGS sequence"/>
</dbReference>
<proteinExistence type="inferred from homology"/>
<feature type="transmembrane region" description="Helical" evidence="6">
    <location>
        <begin position="40"/>
        <end position="57"/>
    </location>
</feature>
<keyword evidence="5 6" id="KW-0472">Membrane</keyword>
<feature type="transmembrane region" description="Helical" evidence="6">
    <location>
        <begin position="69"/>
        <end position="89"/>
    </location>
</feature>
<comment type="similarity">
    <text evidence="2">Belongs to the UPF0382 family.</text>
</comment>
<dbReference type="AlphaFoldDB" id="A0A081K6X1"/>
<keyword evidence="3 6" id="KW-0812">Transmembrane</keyword>
<evidence type="ECO:0000256" key="1">
    <source>
        <dbReference type="ARBA" id="ARBA00004141"/>
    </source>
</evidence>
<evidence type="ECO:0000256" key="2">
    <source>
        <dbReference type="ARBA" id="ARBA00009694"/>
    </source>
</evidence>
<dbReference type="STRING" id="305900.GV64_03300"/>
<organism evidence="8 9">
    <name type="scientific">Endozoicomonas elysicola</name>
    <dbReference type="NCBI Taxonomy" id="305900"/>
    <lineage>
        <taxon>Bacteria</taxon>
        <taxon>Pseudomonadati</taxon>
        <taxon>Pseudomonadota</taxon>
        <taxon>Gammaproteobacteria</taxon>
        <taxon>Oceanospirillales</taxon>
        <taxon>Endozoicomonadaceae</taxon>
        <taxon>Endozoicomonas</taxon>
    </lineage>
</organism>
<reference evidence="8 9" key="1">
    <citation type="submission" date="2014-06" db="EMBL/GenBank/DDBJ databases">
        <title>Whole Genome Sequences of Three Symbiotic Endozoicomonas Bacteria.</title>
        <authorList>
            <person name="Neave M.J."/>
            <person name="Apprill A."/>
            <person name="Voolstra C.R."/>
        </authorList>
    </citation>
    <scope>NUCLEOTIDE SEQUENCE [LARGE SCALE GENOMIC DNA]</scope>
    <source>
        <strain evidence="8 9">DSM 22380</strain>
    </source>
</reference>
<comment type="caution">
    <text evidence="8">The sequence shown here is derived from an EMBL/GenBank/DDBJ whole genome shotgun (WGS) entry which is preliminary data.</text>
</comment>
<dbReference type="InterPro" id="IPR006696">
    <property type="entry name" value="DUF423"/>
</dbReference>
<evidence type="ECO:0000313" key="9">
    <source>
        <dbReference type="Proteomes" id="UP000027997"/>
    </source>
</evidence>
<gene>
    <name evidence="8" type="ORF">GV64_03300</name>
</gene>
<evidence type="ECO:0000256" key="5">
    <source>
        <dbReference type="ARBA" id="ARBA00023136"/>
    </source>
</evidence>
<dbReference type="EMBL" id="JOJP01000001">
    <property type="protein sequence ID" value="KEI69897.1"/>
    <property type="molecule type" value="Genomic_DNA"/>
</dbReference>
<dbReference type="PANTHER" id="PTHR43461:SF1">
    <property type="entry name" value="TRANSMEMBRANE PROTEIN 256"/>
    <property type="match status" value="1"/>
</dbReference>
<feature type="transmembrane region" description="Helical" evidence="6">
    <location>
        <begin position="95"/>
        <end position="119"/>
    </location>
</feature>
<dbReference type="PANTHER" id="PTHR43461">
    <property type="entry name" value="TRANSMEMBRANE PROTEIN 256"/>
    <property type="match status" value="1"/>
</dbReference>
<accession>A0A081K6X1</accession>
<comment type="subcellular location">
    <subcellularLocation>
        <location evidence="1">Membrane</location>
        <topology evidence="1">Multi-pass membrane protein</topology>
    </subcellularLocation>
</comment>
<dbReference type="GO" id="GO:0005886">
    <property type="term" value="C:plasma membrane"/>
    <property type="evidence" value="ECO:0007669"/>
    <property type="project" value="TreeGrafter"/>
</dbReference>
<keyword evidence="9" id="KW-1185">Reference proteome</keyword>
<feature type="signal peptide" evidence="7">
    <location>
        <begin position="1"/>
        <end position="24"/>
    </location>
</feature>
<name>A0A081K6X1_9GAMM</name>
<evidence type="ECO:0000256" key="7">
    <source>
        <dbReference type="SAM" id="SignalP"/>
    </source>
</evidence>
<protein>
    <submittedName>
        <fullName evidence="8">Membrane protein</fullName>
    </submittedName>
</protein>
<evidence type="ECO:0000256" key="6">
    <source>
        <dbReference type="SAM" id="Phobius"/>
    </source>
</evidence>
<dbReference type="eggNOG" id="COG2363">
    <property type="taxonomic scope" value="Bacteria"/>
</dbReference>
<evidence type="ECO:0000256" key="4">
    <source>
        <dbReference type="ARBA" id="ARBA00022989"/>
    </source>
</evidence>
<dbReference type="Pfam" id="PF04241">
    <property type="entry name" value="DUF423"/>
    <property type="match status" value="1"/>
</dbReference>
<evidence type="ECO:0000256" key="3">
    <source>
        <dbReference type="ARBA" id="ARBA00022692"/>
    </source>
</evidence>
<feature type="chain" id="PRO_5001758648" evidence="7">
    <location>
        <begin position="25"/>
        <end position="125"/>
    </location>
</feature>
<keyword evidence="7" id="KW-0732">Signal</keyword>
<dbReference type="RefSeq" id="WP_020584615.1">
    <property type="nucleotide sequence ID" value="NZ_JOJP01000001.1"/>
</dbReference>
<sequence length="125" mass="13517">MNTLFIGAISGMTAVALSAFGAHALDGALSERAMEVFQTAADYQFYHSLALVFITLLRMNYSASKKLKWSAGFFLGGIILFSGSLYLLSLSGIRWLGMITPLGGISFILGWLMLAIFAARDYSST</sequence>